<organism evidence="3 4">
    <name type="scientific">Vitis vinifera</name>
    <name type="common">Grape</name>
    <dbReference type="NCBI Taxonomy" id="29760"/>
    <lineage>
        <taxon>Eukaryota</taxon>
        <taxon>Viridiplantae</taxon>
        <taxon>Streptophyta</taxon>
        <taxon>Embryophyta</taxon>
        <taxon>Tracheophyta</taxon>
        <taxon>Spermatophyta</taxon>
        <taxon>Magnoliopsida</taxon>
        <taxon>eudicotyledons</taxon>
        <taxon>Gunneridae</taxon>
        <taxon>Pentapetalae</taxon>
        <taxon>rosids</taxon>
        <taxon>Vitales</taxon>
        <taxon>Vitaceae</taxon>
        <taxon>Viteae</taxon>
        <taxon>Vitis</taxon>
    </lineage>
</organism>
<feature type="transmembrane region" description="Helical" evidence="1">
    <location>
        <begin position="273"/>
        <end position="295"/>
    </location>
</feature>
<sequence>MSISNGVLLPFILLLVSTSVFSPKPTVFGSSVPEQSFNRIDPLHHFKHYRGGYDIRNKHYWASAVFTGVHGYATAGVWVLCGLGFGIFMVVRSLCCSSPTIIKHSNSYYLFTFFLVLLLTSLAIVAASIALAANQRSFHRMRKMKEAIVGVGGDAHKTIREVSKTMEQMQNILLPYDPTTSARLNLTAHQLGRESKTIQDFVNKDGDEIELAIKTSYLVHLGVLALNLVLLVAALAYLHDPDKHVAKTNLIRLMDCCFGSVLLLLHWHPGFIMIIFFCWILTTLCWVLTGIDYFLHTLGDDTCSALEDFDQSPHNNSLNSMLPCGGSSNSNKALVEISYTVHNFIDELNSKVKELHELLQVLEKFTCYNEYSNGTCKGVGKFLPEDTYDKAWAYSDSIQDLLNIFPDLQSLTTCSFVRNAFSEVVAHQCSPFKERGRCFSMCSIIPNPTQENHRTPRSEEIYT</sequence>
<feature type="transmembrane region" description="Helical" evidence="1">
    <location>
        <begin position="217"/>
        <end position="238"/>
    </location>
</feature>
<dbReference type="InterPro" id="IPR040283">
    <property type="entry name" value="DDB_G0292058-like"/>
</dbReference>
<reference evidence="3 4" key="1">
    <citation type="journal article" date="2018" name="PLoS Genet.">
        <title>Population sequencing reveals clonal diversity and ancestral inbreeding in the grapevine cultivar Chardonnay.</title>
        <authorList>
            <person name="Roach M.J."/>
            <person name="Johnson D.L."/>
            <person name="Bohlmann J."/>
            <person name="van Vuuren H.J."/>
            <person name="Jones S.J."/>
            <person name="Pretorius I.S."/>
            <person name="Schmidt S.A."/>
            <person name="Borneman A.R."/>
        </authorList>
    </citation>
    <scope>NUCLEOTIDE SEQUENCE [LARGE SCALE GENOMIC DNA]</scope>
    <source>
        <strain evidence="4">cv. Chardonnay</strain>
        <tissue evidence="3">Leaf</tissue>
    </source>
</reference>
<dbReference type="PANTHER" id="PTHR31414">
    <property type="entry name" value="TRANSMEMBRANE PROTEIN DDB_G0292058"/>
    <property type="match status" value="1"/>
</dbReference>
<feature type="signal peptide" evidence="2">
    <location>
        <begin position="1"/>
        <end position="22"/>
    </location>
</feature>
<evidence type="ECO:0000256" key="2">
    <source>
        <dbReference type="SAM" id="SignalP"/>
    </source>
</evidence>
<keyword evidence="1" id="KW-1133">Transmembrane helix</keyword>
<evidence type="ECO:0000256" key="1">
    <source>
        <dbReference type="SAM" id="Phobius"/>
    </source>
</evidence>
<comment type="caution">
    <text evidence="3">The sequence shown here is derived from an EMBL/GenBank/DDBJ whole genome shotgun (WGS) entry which is preliminary data.</text>
</comment>
<accession>A0A438FBJ6</accession>
<dbReference type="EMBL" id="QGNW01001056">
    <property type="protein sequence ID" value="RVW57362.1"/>
    <property type="molecule type" value="Genomic_DNA"/>
</dbReference>
<feature type="transmembrane region" description="Helical" evidence="1">
    <location>
        <begin position="75"/>
        <end position="95"/>
    </location>
</feature>
<name>A0A438FBJ6_VITVI</name>
<proteinExistence type="predicted"/>
<feature type="chain" id="PRO_5019197851" evidence="2">
    <location>
        <begin position="23"/>
        <end position="463"/>
    </location>
</feature>
<dbReference type="PANTHER" id="PTHR31414:SF19">
    <property type="entry name" value="TRANSMEMBRANE PROTEIN"/>
    <property type="match status" value="1"/>
</dbReference>
<dbReference type="AlphaFoldDB" id="A0A438FBJ6"/>
<keyword evidence="2" id="KW-0732">Signal</keyword>
<dbReference type="Proteomes" id="UP000288805">
    <property type="component" value="Unassembled WGS sequence"/>
</dbReference>
<keyword evidence="1" id="KW-0812">Transmembrane</keyword>
<feature type="transmembrane region" description="Helical" evidence="1">
    <location>
        <begin position="107"/>
        <end position="133"/>
    </location>
</feature>
<gene>
    <name evidence="3" type="ORF">CK203_089580</name>
</gene>
<protein>
    <submittedName>
        <fullName evidence="3">Uncharacterized protein</fullName>
    </submittedName>
</protein>
<evidence type="ECO:0000313" key="4">
    <source>
        <dbReference type="Proteomes" id="UP000288805"/>
    </source>
</evidence>
<keyword evidence="1" id="KW-0472">Membrane</keyword>
<evidence type="ECO:0000313" key="3">
    <source>
        <dbReference type="EMBL" id="RVW57362.1"/>
    </source>
</evidence>